<evidence type="ECO:0000256" key="6">
    <source>
        <dbReference type="SAM" id="MobiDB-lite"/>
    </source>
</evidence>
<evidence type="ECO:0000256" key="7">
    <source>
        <dbReference type="SAM" id="Phobius"/>
    </source>
</evidence>
<feature type="transmembrane region" description="Helical" evidence="7">
    <location>
        <begin position="30"/>
        <end position="51"/>
    </location>
</feature>
<gene>
    <name evidence="9" type="ORF">GCM10009601_12490</name>
</gene>
<feature type="compositionally biased region" description="Low complexity" evidence="6">
    <location>
        <begin position="1028"/>
        <end position="1042"/>
    </location>
</feature>
<dbReference type="Pfam" id="PF08376">
    <property type="entry name" value="NIT"/>
    <property type="match status" value="1"/>
</dbReference>
<keyword evidence="7" id="KW-1133">Transmembrane helix</keyword>
<dbReference type="SUPFAM" id="SSF55874">
    <property type="entry name" value="ATPase domain of HSP90 chaperone/DNA topoisomerase II/histidine kinase"/>
    <property type="match status" value="1"/>
</dbReference>
<name>A0ABN1YP54_9ACTN</name>
<evidence type="ECO:0000256" key="1">
    <source>
        <dbReference type="ARBA" id="ARBA00000085"/>
    </source>
</evidence>
<evidence type="ECO:0000313" key="9">
    <source>
        <dbReference type="EMBL" id="GAA1417784.1"/>
    </source>
</evidence>
<sequence length="1042" mass="112172">MLTHTCTPGRPGAELGEAMRFRGKSIRRKIVALLLVPLVSLTTIWAFTTVLTGREASHLFDVSSAMEKVGYPVEDTVRVLQQERRQTLVYLADPRASDGLAALRRSRVATDKAVGKVRANASDPDVREALGGDTAELGAVLDSFGGIDSLRRSVEDGTVNRSQALDLYNKLVDPCYALLAHLHVVDEVALDKEYRALVNLARARELLSREDALLGSALIVGRLSAAEVRDVSDLMAQRTMLYDVAVPELPASERERYESFWKNAASAPLRVGEEAVVSSGAGVPRGVTAKGWDTAAGKVLSELGTLNDQASDRYQDRVRPVAMGVITQAVVAGVLGLIALLLSLFLSVRIGRGLIRDLRQLRMEAHEASGVRLPSVMRRLSAGEQVDVETEVPRLEYDKNELGEVGQALNTLQRAAVEAAVKQAELRAGVSEVFVNLARRSQVLLHKQLTLLDAMERRTEDTQELADLFRLDHLTTRMRRHAEGLVILSGAAPSRQWRKPVQLMDVVRAAVAEVEDYERIEVRRLPRVAVTGPAVADLTHLVAELLENATVFSPPHTAVQVLGERVANGFTLEIHDRGLGMTAEALLDANLRLAETPEFELSDTDRLGLFVVSRLAQRQNVRVSLQPSPYGGTTAVVFIPDALLTDDAPDTNGVGFRLDRPRLTKDKKPEESRRAALSQVPVQLPGLPASLLNGPVELEAPVDLDALDDLDGVLGDDDSAGGGLFHPHRSRPGDELPGRRAQPPVSGPREAGDDTADDEVPAPVPLPRRGTPKLVSSHGRPVRDERTRRGRDEEETTGSSAHTDLEPAPPLAARRRSDRRGQGWGTGRPGGPEPVSPAPSGTDRPVSGEGEADGDVPPPLPSRRRGAPGAGPRAVEPPAPTASRRDSDGPAPLPGLPRRNRRHTDEPDDPDTVPTTRNAPTTAPDAITAPGAPGTGGAATDPGRNRPGADTGRPDAPEAVTERLAALPRRVRQASLAPQLKHSAPRNDDPPQPVERDAEEVRSRMAALQRGWQRGRAENAVADDSGSGTAPRRTTHGTTTND</sequence>
<keyword evidence="4" id="KW-0808">Transferase</keyword>
<evidence type="ECO:0000256" key="3">
    <source>
        <dbReference type="ARBA" id="ARBA00022553"/>
    </source>
</evidence>
<proteinExistence type="predicted"/>
<feature type="domain" description="NIT" evidence="8">
    <location>
        <begin position="71"/>
        <end position="321"/>
    </location>
</feature>
<evidence type="ECO:0000256" key="2">
    <source>
        <dbReference type="ARBA" id="ARBA00012438"/>
    </source>
</evidence>
<dbReference type="Gene3D" id="3.30.565.10">
    <property type="entry name" value="Histidine kinase-like ATPase, C-terminal domain"/>
    <property type="match status" value="1"/>
</dbReference>
<keyword evidence="5" id="KW-0418">Kinase</keyword>
<keyword evidence="10" id="KW-1185">Reference proteome</keyword>
<dbReference type="PROSITE" id="PS50906">
    <property type="entry name" value="NIT"/>
    <property type="match status" value="1"/>
</dbReference>
<dbReference type="InterPro" id="IPR013587">
    <property type="entry name" value="Nitrate/nitrite_sensing"/>
</dbReference>
<dbReference type="Proteomes" id="UP001500973">
    <property type="component" value="Unassembled WGS sequence"/>
</dbReference>
<keyword evidence="7" id="KW-0812">Transmembrane</keyword>
<feature type="region of interest" description="Disordered" evidence="6">
    <location>
        <begin position="649"/>
        <end position="680"/>
    </location>
</feature>
<evidence type="ECO:0000256" key="5">
    <source>
        <dbReference type="ARBA" id="ARBA00022777"/>
    </source>
</evidence>
<dbReference type="InterPro" id="IPR010910">
    <property type="entry name" value="Nitrate/nitrite_sensing_bac"/>
</dbReference>
<organism evidence="9 10">
    <name type="scientific">Streptomyces thermospinosisporus</name>
    <dbReference type="NCBI Taxonomy" id="161482"/>
    <lineage>
        <taxon>Bacteria</taxon>
        <taxon>Bacillati</taxon>
        <taxon>Actinomycetota</taxon>
        <taxon>Actinomycetes</taxon>
        <taxon>Kitasatosporales</taxon>
        <taxon>Streptomycetaceae</taxon>
        <taxon>Streptomyces</taxon>
    </lineage>
</organism>
<comment type="catalytic activity">
    <reaction evidence="1">
        <text>ATP + protein L-histidine = ADP + protein N-phospho-L-histidine.</text>
        <dbReference type="EC" id="2.7.13.3"/>
    </reaction>
</comment>
<dbReference type="InterPro" id="IPR036890">
    <property type="entry name" value="HATPase_C_sf"/>
</dbReference>
<feature type="compositionally biased region" description="Basic and acidic residues" evidence="6">
    <location>
        <begin position="985"/>
        <end position="1003"/>
    </location>
</feature>
<protein>
    <recommendedName>
        <fullName evidence="2">histidine kinase</fullName>
        <ecNumber evidence="2">2.7.13.3</ecNumber>
    </recommendedName>
</protein>
<keyword evidence="7" id="KW-0472">Membrane</keyword>
<evidence type="ECO:0000256" key="4">
    <source>
        <dbReference type="ARBA" id="ARBA00022679"/>
    </source>
</evidence>
<evidence type="ECO:0000313" key="10">
    <source>
        <dbReference type="Proteomes" id="UP001500973"/>
    </source>
</evidence>
<reference evidence="9 10" key="1">
    <citation type="journal article" date="2019" name="Int. J. Syst. Evol. Microbiol.">
        <title>The Global Catalogue of Microorganisms (GCM) 10K type strain sequencing project: providing services to taxonomists for standard genome sequencing and annotation.</title>
        <authorList>
            <consortium name="The Broad Institute Genomics Platform"/>
            <consortium name="The Broad Institute Genome Sequencing Center for Infectious Disease"/>
            <person name="Wu L."/>
            <person name="Ma J."/>
        </authorList>
    </citation>
    <scope>NUCLEOTIDE SEQUENCE [LARGE SCALE GENOMIC DNA]</scope>
    <source>
        <strain evidence="9 10">JCM 11756</strain>
    </source>
</reference>
<feature type="compositionally biased region" description="Basic and acidic residues" evidence="6">
    <location>
        <begin position="657"/>
        <end position="674"/>
    </location>
</feature>
<dbReference type="InterPro" id="IPR003594">
    <property type="entry name" value="HATPase_dom"/>
</dbReference>
<dbReference type="InterPro" id="IPR050428">
    <property type="entry name" value="TCS_sensor_his_kinase"/>
</dbReference>
<dbReference type="EC" id="2.7.13.3" evidence="2"/>
<evidence type="ECO:0000259" key="8">
    <source>
        <dbReference type="PROSITE" id="PS50906"/>
    </source>
</evidence>
<comment type="caution">
    <text evidence="9">The sequence shown here is derived from an EMBL/GenBank/DDBJ whole genome shotgun (WGS) entry which is preliminary data.</text>
</comment>
<dbReference type="Pfam" id="PF02518">
    <property type="entry name" value="HATPase_c"/>
    <property type="match status" value="1"/>
</dbReference>
<feature type="compositionally biased region" description="Low complexity" evidence="6">
    <location>
        <begin position="912"/>
        <end position="942"/>
    </location>
</feature>
<keyword evidence="3" id="KW-0597">Phosphoprotein</keyword>
<dbReference type="SMART" id="SM00387">
    <property type="entry name" value="HATPase_c"/>
    <property type="match status" value="1"/>
</dbReference>
<accession>A0ABN1YP54</accession>
<dbReference type="PANTHER" id="PTHR45436">
    <property type="entry name" value="SENSOR HISTIDINE KINASE YKOH"/>
    <property type="match status" value="1"/>
</dbReference>
<dbReference type="EMBL" id="BAAAIZ010000011">
    <property type="protein sequence ID" value="GAA1417784.1"/>
    <property type="molecule type" value="Genomic_DNA"/>
</dbReference>
<dbReference type="PANTHER" id="PTHR45436:SF5">
    <property type="entry name" value="SENSOR HISTIDINE KINASE TRCS"/>
    <property type="match status" value="1"/>
</dbReference>
<feature type="compositionally biased region" description="Basic and acidic residues" evidence="6">
    <location>
        <begin position="781"/>
        <end position="792"/>
    </location>
</feature>
<feature type="region of interest" description="Disordered" evidence="6">
    <location>
        <begin position="713"/>
        <end position="1042"/>
    </location>
</feature>